<dbReference type="VEuPathDB" id="VectorBase:ISCI006663"/>
<proteinExistence type="predicted"/>
<keyword evidence="3" id="KW-1185">Reference proteome</keyword>
<reference evidence="2" key="2">
    <citation type="submission" date="2020-05" db="UniProtKB">
        <authorList>
            <consortium name="EnsemblMetazoa"/>
        </authorList>
    </citation>
    <scope>IDENTIFICATION</scope>
    <source>
        <strain evidence="2">wikel</strain>
    </source>
</reference>
<dbReference type="AlphaFoldDB" id="B7PMR0"/>
<accession>B7PMR0</accession>
<dbReference type="VEuPathDB" id="VectorBase:ISCW006663"/>
<evidence type="ECO:0000313" key="2">
    <source>
        <dbReference type="EnsemblMetazoa" id="ISCW006663-PA"/>
    </source>
</evidence>
<dbReference type="EMBL" id="ABJB010536340">
    <property type="status" value="NOT_ANNOTATED_CDS"/>
    <property type="molecule type" value="Genomic_DNA"/>
</dbReference>
<evidence type="ECO:0000313" key="3">
    <source>
        <dbReference type="Proteomes" id="UP000001555"/>
    </source>
</evidence>
<dbReference type="OrthoDB" id="6077919at2759"/>
<dbReference type="VEuPathDB" id="VectorBase:ISCP_020486"/>
<organism>
    <name type="scientific">Ixodes scapularis</name>
    <name type="common">Black-legged tick</name>
    <name type="synonym">Deer tick</name>
    <dbReference type="NCBI Taxonomy" id="6945"/>
    <lineage>
        <taxon>Eukaryota</taxon>
        <taxon>Metazoa</taxon>
        <taxon>Ecdysozoa</taxon>
        <taxon>Arthropoda</taxon>
        <taxon>Chelicerata</taxon>
        <taxon>Arachnida</taxon>
        <taxon>Acari</taxon>
        <taxon>Parasitiformes</taxon>
        <taxon>Ixodida</taxon>
        <taxon>Ixodoidea</taxon>
        <taxon>Ixodidae</taxon>
        <taxon>Ixodinae</taxon>
        <taxon>Ixodes</taxon>
    </lineage>
</organism>
<reference evidence="1 3" key="1">
    <citation type="submission" date="2008-03" db="EMBL/GenBank/DDBJ databases">
        <title>Annotation of Ixodes scapularis.</title>
        <authorList>
            <consortium name="Ixodes scapularis Genome Project Consortium"/>
            <person name="Caler E."/>
            <person name="Hannick L.I."/>
            <person name="Bidwell S."/>
            <person name="Joardar V."/>
            <person name="Thiagarajan M."/>
            <person name="Amedeo P."/>
            <person name="Galinsky K.J."/>
            <person name="Schobel S."/>
            <person name="Inman J."/>
            <person name="Hostetler J."/>
            <person name="Miller J."/>
            <person name="Hammond M."/>
            <person name="Megy K."/>
            <person name="Lawson D."/>
            <person name="Kodira C."/>
            <person name="Sutton G."/>
            <person name="Meyer J."/>
            <person name="Hill C.A."/>
            <person name="Birren B."/>
            <person name="Nene V."/>
            <person name="Collins F."/>
            <person name="Alarcon-Chaidez F."/>
            <person name="Wikel S."/>
            <person name="Strausberg R."/>
        </authorList>
    </citation>
    <scope>NUCLEOTIDE SEQUENCE [LARGE SCALE GENOMIC DNA]</scope>
    <source>
        <strain evidence="3">Wikel</strain>
        <strain evidence="1">Wikel colony</strain>
    </source>
</reference>
<gene>
    <name evidence="1" type="ORF">IscW_ISCW006663</name>
</gene>
<name>B7PMR0_IXOSC</name>
<dbReference type="PaxDb" id="6945-B7PMR0"/>
<evidence type="ECO:0000313" key="1">
    <source>
        <dbReference type="EMBL" id="EEC07882.1"/>
    </source>
</evidence>
<dbReference type="EnsemblMetazoa" id="ISCW006663-RA">
    <property type="protein sequence ID" value="ISCW006663-PA"/>
    <property type="gene ID" value="ISCW006663"/>
</dbReference>
<dbReference type="InParanoid" id="B7PMR0"/>
<protein>
    <submittedName>
        <fullName evidence="1 2">Uncharacterized protein</fullName>
    </submittedName>
</protein>
<dbReference type="HOGENOM" id="CLU_1962019_0_0_1"/>
<sequence length="128" mass="15058">MKCQLVVHMQRHTTKLTKSVAGKKPLVSKKLKAPKRMLRMWYASLLQLPEEFVPKARQQLECREYSFKTGIHRTLMLYQEMHNFDGRLKCRFCNYNARGPLRVADVVYHCSQSRCNARQRSVQVSSRA</sequence>
<dbReference type="Proteomes" id="UP000001555">
    <property type="component" value="Unassembled WGS sequence"/>
</dbReference>
<dbReference type="EMBL" id="DS748838">
    <property type="protein sequence ID" value="EEC07882.1"/>
    <property type="molecule type" value="Genomic_DNA"/>
</dbReference>